<evidence type="ECO:0000259" key="1">
    <source>
        <dbReference type="PROSITE" id="PS50304"/>
    </source>
</evidence>
<dbReference type="Pfam" id="PF00567">
    <property type="entry name" value="TUDOR"/>
    <property type="match status" value="2"/>
</dbReference>
<dbReference type="SUPFAM" id="SSF63748">
    <property type="entry name" value="Tudor/PWWP/MBT"/>
    <property type="match status" value="3"/>
</dbReference>
<organism evidence="2 3">
    <name type="scientific">Haemaphysalis longicornis</name>
    <name type="common">Bush tick</name>
    <dbReference type="NCBI Taxonomy" id="44386"/>
    <lineage>
        <taxon>Eukaryota</taxon>
        <taxon>Metazoa</taxon>
        <taxon>Ecdysozoa</taxon>
        <taxon>Arthropoda</taxon>
        <taxon>Chelicerata</taxon>
        <taxon>Arachnida</taxon>
        <taxon>Acari</taxon>
        <taxon>Parasitiformes</taxon>
        <taxon>Ixodida</taxon>
        <taxon>Ixodoidea</taxon>
        <taxon>Ixodidae</taxon>
        <taxon>Haemaphysalinae</taxon>
        <taxon>Haemaphysalis</taxon>
    </lineage>
</organism>
<dbReference type="InterPro" id="IPR035437">
    <property type="entry name" value="SNase_OB-fold_sf"/>
</dbReference>
<dbReference type="InterPro" id="IPR002999">
    <property type="entry name" value="Tudor"/>
</dbReference>
<dbReference type="Gene3D" id="2.40.50.90">
    <property type="match status" value="3"/>
</dbReference>
<protein>
    <recommendedName>
        <fullName evidence="1">Tudor domain-containing protein</fullName>
    </recommendedName>
</protein>
<dbReference type="GO" id="GO:0005737">
    <property type="term" value="C:cytoplasm"/>
    <property type="evidence" value="ECO:0007669"/>
    <property type="project" value="UniProtKB-ARBA"/>
</dbReference>
<sequence>MQEAICEALGVPAGQPAIAKPSDVPVGVRVPVHLTHYLKPNRFYLRYQLPRIFQDGDDFCIAPGKCHVYEACVGMFCMVCEDRSKGSAMLRALATEVYRNSGGVPLRVEVLYVDSGRSDVVALDRIYPINAAAAAEPRRAVECAIRNLKPTVASTPFDLGQLEKRGTLLYEAVFYTTSDTGIYAVDLYAMCQEKKVGTRTYDIREYLIAEGFAEPIHHSDTLDSAQAAVPAHLVPSAVPSTAGEPEDELPAGTKPLQIMVTFTCSPAHFYGQEISARRQLALVQRVLPLCTERVDSATKIKTGNAFILKESPQQNGARVRVEAVLESGMCRVFLIDYGNRRTVTTSSLYKSHPRLHHIPPLATRFQLSDVQPRKGGWTEAALDRFAALVDSETLLAAVPVSTGSSRNAFDDQVQVVKLFSRKHGNLAECMTQEGHAQSTKSCLVPVPNPTWPYDPRAEYKSPPTSVNMHNPRLEAPSMAAPCVGAMWKGCTQAFSRQEGLSSYSHVYRGPAGFPACEPVIDPVRPLRPPEVGSQVLGQVSAILSPSCFYLIFPYGRRSVDRLATQGRGLNLRDTLETLMMELQDSYSRGADRESRHVAKAQGELVAAQSKLDERWYRARVASLEEGGVLCVFYMDFGFCESLSVTRVRCLEERFTRLPQQALQACLVTTSSAQGELVGDEPSWDSESCESFVNCVRGQDLLVEIVGVAQGLLHVRLFFHEDGRVYNVAKCVTGAVQEDD</sequence>
<name>A0A9J6GVT1_HAELO</name>
<proteinExistence type="predicted"/>
<dbReference type="AlphaFoldDB" id="A0A9J6GVT1"/>
<dbReference type="SMART" id="SM00333">
    <property type="entry name" value="TUDOR"/>
    <property type="match status" value="3"/>
</dbReference>
<dbReference type="PROSITE" id="PS50304">
    <property type="entry name" value="TUDOR"/>
    <property type="match status" value="2"/>
</dbReference>
<dbReference type="InterPro" id="IPR050621">
    <property type="entry name" value="Tudor_domain_containing"/>
</dbReference>
<accession>A0A9J6GVT1</accession>
<evidence type="ECO:0000313" key="3">
    <source>
        <dbReference type="Proteomes" id="UP000821853"/>
    </source>
</evidence>
<keyword evidence="3" id="KW-1185">Reference proteome</keyword>
<feature type="domain" description="Tudor" evidence="1">
    <location>
        <begin position="598"/>
        <end position="657"/>
    </location>
</feature>
<feature type="domain" description="Tudor" evidence="1">
    <location>
        <begin position="299"/>
        <end position="358"/>
    </location>
</feature>
<dbReference type="VEuPathDB" id="VectorBase:HLOH_056940"/>
<gene>
    <name evidence="2" type="ORF">HPB48_012000</name>
</gene>
<reference evidence="2 3" key="1">
    <citation type="journal article" date="2020" name="Cell">
        <title>Large-Scale Comparative Analyses of Tick Genomes Elucidate Their Genetic Diversity and Vector Capacities.</title>
        <authorList>
            <consortium name="Tick Genome and Microbiome Consortium (TIGMIC)"/>
            <person name="Jia N."/>
            <person name="Wang J."/>
            <person name="Shi W."/>
            <person name="Du L."/>
            <person name="Sun Y."/>
            <person name="Zhan W."/>
            <person name="Jiang J.F."/>
            <person name="Wang Q."/>
            <person name="Zhang B."/>
            <person name="Ji P."/>
            <person name="Bell-Sakyi L."/>
            <person name="Cui X.M."/>
            <person name="Yuan T.T."/>
            <person name="Jiang B.G."/>
            <person name="Yang W.F."/>
            <person name="Lam T.T."/>
            <person name="Chang Q.C."/>
            <person name="Ding S.J."/>
            <person name="Wang X.J."/>
            <person name="Zhu J.G."/>
            <person name="Ruan X.D."/>
            <person name="Zhao L."/>
            <person name="Wei J.T."/>
            <person name="Ye R.Z."/>
            <person name="Que T.C."/>
            <person name="Du C.H."/>
            <person name="Zhou Y.H."/>
            <person name="Cheng J.X."/>
            <person name="Dai P.F."/>
            <person name="Guo W.B."/>
            <person name="Han X.H."/>
            <person name="Huang E.J."/>
            <person name="Li L.F."/>
            <person name="Wei W."/>
            <person name="Gao Y.C."/>
            <person name="Liu J.Z."/>
            <person name="Shao H.Z."/>
            <person name="Wang X."/>
            <person name="Wang C.C."/>
            <person name="Yang T.C."/>
            <person name="Huo Q.B."/>
            <person name="Li W."/>
            <person name="Chen H.Y."/>
            <person name="Chen S.E."/>
            <person name="Zhou L.G."/>
            <person name="Ni X.B."/>
            <person name="Tian J.H."/>
            <person name="Sheng Y."/>
            <person name="Liu T."/>
            <person name="Pan Y.S."/>
            <person name="Xia L.Y."/>
            <person name="Li J."/>
            <person name="Zhao F."/>
            <person name="Cao W.C."/>
        </authorList>
    </citation>
    <scope>NUCLEOTIDE SEQUENCE [LARGE SCALE GENOMIC DNA]</scope>
    <source>
        <tissue evidence="2">Larvae</tissue>
    </source>
</reference>
<dbReference type="OrthoDB" id="6480812at2759"/>
<comment type="caution">
    <text evidence="2">The sequence shown here is derived from an EMBL/GenBank/DDBJ whole genome shotgun (WGS) entry which is preliminary data.</text>
</comment>
<evidence type="ECO:0000313" key="2">
    <source>
        <dbReference type="EMBL" id="KAH9382574.1"/>
    </source>
</evidence>
<dbReference type="Proteomes" id="UP000821853">
    <property type="component" value="Chromosome 9"/>
</dbReference>
<dbReference type="PANTHER" id="PTHR22948">
    <property type="entry name" value="TUDOR DOMAIN CONTAINING PROTEIN"/>
    <property type="match status" value="1"/>
</dbReference>
<dbReference type="Gene3D" id="2.30.30.140">
    <property type="match status" value="3"/>
</dbReference>
<dbReference type="PANTHER" id="PTHR22948:SF29">
    <property type="entry name" value="FI02030P-RELATED"/>
    <property type="match status" value="1"/>
</dbReference>
<dbReference type="EMBL" id="JABSTR010000011">
    <property type="protein sequence ID" value="KAH9382574.1"/>
    <property type="molecule type" value="Genomic_DNA"/>
</dbReference>